<evidence type="ECO:0000313" key="1">
    <source>
        <dbReference type="EMBL" id="CEF53199.1"/>
    </source>
</evidence>
<protein>
    <submittedName>
        <fullName evidence="1">Burkholderia phage Bcep781 gp38</fullName>
    </submittedName>
</protein>
<dbReference type="AlphaFoldDB" id="A0A0U5EZN2"/>
<gene>
    <name evidence="1" type="ORF">AGA_80</name>
</gene>
<dbReference type="Pfam" id="PF22759">
    <property type="entry name" value="E217_GP41"/>
    <property type="match status" value="1"/>
</dbReference>
<evidence type="ECO:0000313" key="2">
    <source>
        <dbReference type="Proteomes" id="UP000068250"/>
    </source>
</evidence>
<name>A0A0U5EZN2_9PROT</name>
<sequence length="373" mass="39568">MPRCGWMMCPCWRACCARTGHGLSAMPPMVCPETLPLPIRRARRTRTIAGWVAGLCWFMRRGRMSDGTQAATLGNRQVEVVFNLAQDGFGQGGTDTITLSGYRVRCQILSTGLESGMACSLRVEGLALPLLNRLSVLQAGIATQTRNTVTILAGNAGEQKPVVFSGGVVEAFVDYANSPDVAFELRALSGALPAAVPVTPTSFGGDVAVSTVMQVLATKAGLTFVDYGVQTMLRGGVYYKGSVAEQVDSCARAARIAYQIGVGVLAIWPTGMVAQADAQAVPVSADTGLLGYPSYSQYGVQFQTVFNPGIRYRDTVSLQTGMAPQASGVTLPASGLWVVQSVRHDLQTELPDAPWFTTVEAARPDFAGQAFAK</sequence>
<proteinExistence type="predicted"/>
<organism evidence="1 2">
    <name type="scientific">Acetobacter ghanensis</name>
    <dbReference type="NCBI Taxonomy" id="431306"/>
    <lineage>
        <taxon>Bacteria</taxon>
        <taxon>Pseudomonadati</taxon>
        <taxon>Pseudomonadota</taxon>
        <taxon>Alphaproteobacteria</taxon>
        <taxon>Acetobacterales</taxon>
        <taxon>Acetobacteraceae</taxon>
        <taxon>Acetobacter</taxon>
    </lineage>
</organism>
<reference evidence="2" key="1">
    <citation type="submission" date="2014-09" db="EMBL/GenBank/DDBJ databases">
        <authorList>
            <person name="Illeghems K.G."/>
        </authorList>
    </citation>
    <scope>NUCLEOTIDE SEQUENCE [LARGE SCALE GENOMIC DNA]</scope>
    <source>
        <strain evidence="2">LMG 23848T</strain>
    </source>
</reference>
<dbReference type="Proteomes" id="UP000068250">
    <property type="component" value="Chromosome I"/>
</dbReference>
<dbReference type="InterPro" id="IPR054496">
    <property type="entry name" value="E217_GP41"/>
</dbReference>
<dbReference type="STRING" id="431306.AGA_80"/>
<accession>A0A0U5EZN2</accession>
<dbReference type="EMBL" id="LN609302">
    <property type="protein sequence ID" value="CEF53199.1"/>
    <property type="molecule type" value="Genomic_DNA"/>
</dbReference>
<dbReference type="PATRIC" id="fig|431306.5.peg.15"/>